<comment type="similarity">
    <text evidence="2">Belongs to the DNA repair enzymes AP/ExoA family.</text>
</comment>
<dbReference type="InterPro" id="IPR005135">
    <property type="entry name" value="Endo/exonuclease/phosphatase"/>
</dbReference>
<keyword evidence="16" id="KW-0456">Lyase</keyword>
<dbReference type="EMBL" id="HQ456775">
    <property type="protein sequence ID" value="ADZ55472.1"/>
    <property type="molecule type" value="Genomic_DNA"/>
</dbReference>
<dbReference type="GO" id="GO:0008081">
    <property type="term" value="F:phosphoric diester hydrolase activity"/>
    <property type="evidence" value="ECO:0007669"/>
    <property type="project" value="TreeGrafter"/>
</dbReference>
<dbReference type="FunFam" id="3.60.10.10:FF:000079">
    <property type="entry name" value="DNA-(apurinic or apyrimidinic site) lyase"/>
    <property type="match status" value="1"/>
</dbReference>
<feature type="active site" evidence="10">
    <location>
        <position position="168"/>
    </location>
</feature>
<feature type="site" description="Important for catalytic activity" evidence="12">
    <location>
        <position position="299"/>
    </location>
</feature>
<feature type="compositionally biased region" description="Polar residues" evidence="14">
    <location>
        <begin position="405"/>
        <end position="421"/>
    </location>
</feature>
<evidence type="ECO:0000313" key="16">
    <source>
        <dbReference type="EMBL" id="ADZ55472.1"/>
    </source>
</evidence>
<dbReference type="SUPFAM" id="SSF56219">
    <property type="entry name" value="DNase I-like"/>
    <property type="match status" value="1"/>
</dbReference>
<proteinExistence type="inferred from homology"/>
<dbReference type="GO" id="GO:0016829">
    <property type="term" value="F:lyase activity"/>
    <property type="evidence" value="ECO:0007669"/>
    <property type="project" value="UniProtKB-KW"/>
</dbReference>
<dbReference type="InterPro" id="IPR010666">
    <property type="entry name" value="Znf_GRF"/>
</dbReference>
<feature type="binding site" evidence="11">
    <location>
        <position position="209"/>
    </location>
    <ligand>
        <name>Mg(2+)</name>
        <dbReference type="ChEBI" id="CHEBI:18420"/>
        <label>1</label>
    </ligand>
</feature>
<dbReference type="GO" id="GO:0003906">
    <property type="term" value="F:DNA-(apurinic or apyrimidinic site) endonuclease activity"/>
    <property type="evidence" value="ECO:0007669"/>
    <property type="project" value="TreeGrafter"/>
</dbReference>
<feature type="active site" description="Proton acceptor" evidence="10">
    <location>
        <position position="325"/>
    </location>
</feature>
<dbReference type="PROSITE" id="PS51435">
    <property type="entry name" value="AP_NUCLEASE_F1_4"/>
    <property type="match status" value="1"/>
</dbReference>
<accession>H8XXX9</accession>
<evidence type="ECO:0000256" key="6">
    <source>
        <dbReference type="ARBA" id="ARBA00022801"/>
    </source>
</evidence>
<feature type="binding site" evidence="11">
    <location>
        <position position="324"/>
    </location>
    <ligand>
        <name>Mg(2+)</name>
        <dbReference type="ChEBI" id="CHEBI:18420"/>
        <label>1</label>
    </ligand>
</feature>
<evidence type="ECO:0000256" key="5">
    <source>
        <dbReference type="ARBA" id="ARBA00022771"/>
    </source>
</evidence>
<feature type="site" description="Transition state stabilizer" evidence="12">
    <location>
        <position position="209"/>
    </location>
</feature>
<evidence type="ECO:0000256" key="1">
    <source>
        <dbReference type="ARBA" id="ARBA00001936"/>
    </source>
</evidence>
<dbReference type="AlphaFoldDB" id="H8XXX9"/>
<evidence type="ECO:0000256" key="8">
    <source>
        <dbReference type="ARBA" id="ARBA00022842"/>
    </source>
</evidence>
<sequence>MEGDGKTNNRGLRITTLGSQWHKVSQGNSLISRNMEWNPFGYQPWRDKRTFSAMFDILETDIIVMQEAKIQRKDLRDDMVLVPGWDVYFSLPKHKKVCAPIRAEEGITGVLTPPNSTTSFRDLPENEQIGGYPTGAQLSDYFLDAATLDSEGRCVILEFPAFVLIGVYCPANRDESRDEFRLGFLNALDTRVRNLVAEGKRVFLAGDLNIIRDEIDTANAEEQLKKQGITVEQYVSTPARRLFNHLVVGGRVVGERDEGRETEIMWDLCRGFHPERKGMFTCWDTKLNTRPGNFGSRIDYVLCSKEWKDWFQDANIQEGLMGSDHCPVYATLKPKVNINGAMVDIRDIMSKDMFKDGVKLRDWTTKDLLPTSAKLIPEFDRRQSIRDMFTRKSSTQAAASSISTPGSNSGDSAGPSLTSKDISQDDLKVRSPEASPIRKPSSPAVSVSSSSVKRPSFASSQSPSRPSKRGKTDTSSNKTSAIGKGAKGQLVKGQSNLMGFFKPKQPMTIDAETDRPNTEEVEATSDEISHLVMERSTDVELDKRNNGIGGNTTTSSNDEASAMNAKFVLDEQKDVIDPIVAKESWSKLLKKRVAPKCEHNDPCISHVTKKQGINCGRSFYMCARPLGPSGQQEKNTEWRCGTFIWSSEWNGKET</sequence>
<evidence type="ECO:0000256" key="2">
    <source>
        <dbReference type="ARBA" id="ARBA00007092"/>
    </source>
</evidence>
<feature type="domain" description="GRF-type" evidence="15">
    <location>
        <begin position="597"/>
        <end position="649"/>
    </location>
</feature>
<evidence type="ECO:0000256" key="11">
    <source>
        <dbReference type="PIRSR" id="PIRSR604808-2"/>
    </source>
</evidence>
<organism evidence="16">
    <name type="scientific">Clarireedia homoeocarpa</name>
    <dbReference type="NCBI Taxonomy" id="1436886"/>
    <lineage>
        <taxon>Eukaryota</taxon>
        <taxon>Fungi</taxon>
        <taxon>Dikarya</taxon>
        <taxon>Ascomycota</taxon>
        <taxon>Pezizomycotina</taxon>
        <taxon>Leotiomycetes</taxon>
        <taxon>Helotiales</taxon>
        <taxon>Rutstroemiaceae</taxon>
        <taxon>Clarireedia</taxon>
    </lineage>
</organism>
<keyword evidence="5 13" id="KW-0863">Zinc-finger</keyword>
<feature type="binding site" evidence="11">
    <location>
        <position position="207"/>
    </location>
    <ligand>
        <name>Mg(2+)</name>
        <dbReference type="ChEBI" id="CHEBI:18420"/>
        <label>1</label>
    </ligand>
</feature>
<feature type="compositionally biased region" description="Low complexity" evidence="14">
    <location>
        <begin position="393"/>
        <end position="404"/>
    </location>
</feature>
<dbReference type="Pfam" id="PF03372">
    <property type="entry name" value="Exo_endo_phos"/>
    <property type="match status" value="1"/>
</dbReference>
<name>H8XXX9_9HELO</name>
<gene>
    <name evidence="16" type="primary">APN1</name>
</gene>
<dbReference type="InterPro" id="IPR004808">
    <property type="entry name" value="AP_endonuc_1"/>
</dbReference>
<keyword evidence="11" id="KW-0464">Manganese</keyword>
<evidence type="ECO:0000256" key="10">
    <source>
        <dbReference type="PIRSR" id="PIRSR604808-1"/>
    </source>
</evidence>
<comment type="cofactor">
    <cofactor evidence="11">
        <name>Mg(2+)</name>
        <dbReference type="ChEBI" id="CHEBI:18420"/>
    </cofactor>
    <cofactor evidence="11">
        <name>Mn(2+)</name>
        <dbReference type="ChEBI" id="CHEBI:29035"/>
    </cofactor>
    <text evidence="11">Probably binds two magnesium or manganese ions per subunit.</text>
</comment>
<evidence type="ECO:0000256" key="4">
    <source>
        <dbReference type="ARBA" id="ARBA00022723"/>
    </source>
</evidence>
<dbReference type="Gene3D" id="3.60.10.10">
    <property type="entry name" value="Endonuclease/exonuclease/phosphatase"/>
    <property type="match status" value="1"/>
</dbReference>
<comment type="cofactor">
    <cofactor evidence="1">
        <name>Mn(2+)</name>
        <dbReference type="ChEBI" id="CHEBI:29035"/>
    </cofactor>
</comment>
<feature type="compositionally biased region" description="Basic and acidic residues" evidence="14">
    <location>
        <begin position="422"/>
        <end position="431"/>
    </location>
</feature>
<dbReference type="PANTHER" id="PTHR22748">
    <property type="entry name" value="AP ENDONUCLEASE"/>
    <property type="match status" value="1"/>
</dbReference>
<keyword evidence="4 11" id="KW-0479">Metal-binding</keyword>
<evidence type="ECO:0000256" key="14">
    <source>
        <dbReference type="SAM" id="MobiDB-lite"/>
    </source>
</evidence>
<evidence type="ECO:0000256" key="3">
    <source>
        <dbReference type="ARBA" id="ARBA00013541"/>
    </source>
</evidence>
<feature type="region of interest" description="Disordered" evidence="14">
    <location>
        <begin position="390"/>
        <end position="488"/>
    </location>
</feature>
<reference evidence="16" key="1">
    <citation type="submission" date="2010-10" db="EMBL/GenBank/DDBJ databases">
        <title>Isolation and characterization of MAT1-1 and MAT1-2 mating type loci reveals heterothallism in Sclerotinia homoeocarpa and the evidence of a novel biotype in Florida.</title>
        <authorList>
            <person name="Liberti D."/>
            <person name="Rollins J.A."/>
            <person name="Harmon P.F."/>
        </authorList>
    </citation>
    <scope>NUCLEOTIDE SEQUENCE</scope>
    <source>
        <strain evidence="16">PFHC 0421</strain>
    </source>
</reference>
<feature type="site" description="Interaction with DNA substrate" evidence="12">
    <location>
        <position position="325"/>
    </location>
</feature>
<evidence type="ECO:0000256" key="7">
    <source>
        <dbReference type="ARBA" id="ARBA00022833"/>
    </source>
</evidence>
<evidence type="ECO:0000256" key="13">
    <source>
        <dbReference type="PROSITE-ProRule" id="PRU01343"/>
    </source>
</evidence>
<dbReference type="InterPro" id="IPR036691">
    <property type="entry name" value="Endo/exonu/phosph_ase_sf"/>
</dbReference>
<keyword evidence="7" id="KW-0862">Zinc</keyword>
<dbReference type="GO" id="GO:0003677">
    <property type="term" value="F:DNA binding"/>
    <property type="evidence" value="ECO:0007669"/>
    <property type="project" value="InterPro"/>
</dbReference>
<dbReference type="GO" id="GO:0008311">
    <property type="term" value="F:double-stranded DNA 3'-5' DNA exonuclease activity"/>
    <property type="evidence" value="ECO:0007669"/>
    <property type="project" value="TreeGrafter"/>
</dbReference>
<dbReference type="InterPro" id="IPR020848">
    <property type="entry name" value="AP_endonuclease_F1_CS"/>
</dbReference>
<dbReference type="GO" id="GO:0005634">
    <property type="term" value="C:nucleus"/>
    <property type="evidence" value="ECO:0007669"/>
    <property type="project" value="TreeGrafter"/>
</dbReference>
<dbReference type="PANTHER" id="PTHR22748:SF4">
    <property type="entry name" value="DNA-(APURINIC OR APYRIMIDINIC SITE) ENDONUCLEASE 2"/>
    <property type="match status" value="1"/>
</dbReference>
<keyword evidence="8 11" id="KW-0460">Magnesium</keyword>
<evidence type="ECO:0000256" key="12">
    <source>
        <dbReference type="PIRSR" id="PIRSR604808-3"/>
    </source>
</evidence>
<evidence type="ECO:0000259" key="15">
    <source>
        <dbReference type="PROSITE" id="PS51999"/>
    </source>
</evidence>
<feature type="active site" description="Proton donor/acceptor" evidence="10">
    <location>
        <position position="207"/>
    </location>
</feature>
<keyword evidence="9" id="KW-0539">Nucleus</keyword>
<keyword evidence="6" id="KW-0378">Hydrolase</keyword>
<dbReference type="CDD" id="cd09088">
    <property type="entry name" value="Ape2-like_AP-endo"/>
    <property type="match status" value="1"/>
</dbReference>
<evidence type="ECO:0000256" key="9">
    <source>
        <dbReference type="ARBA" id="ARBA00023242"/>
    </source>
</evidence>
<dbReference type="PROSITE" id="PS51999">
    <property type="entry name" value="ZF_GRF"/>
    <property type="match status" value="1"/>
</dbReference>
<feature type="binding site" evidence="11">
    <location>
        <position position="325"/>
    </location>
    <ligand>
        <name>Mg(2+)</name>
        <dbReference type="ChEBI" id="CHEBI:18420"/>
        <label>1</label>
    </ligand>
</feature>
<feature type="compositionally biased region" description="Low complexity" evidence="14">
    <location>
        <begin position="438"/>
        <end position="465"/>
    </location>
</feature>
<dbReference type="PROSITE" id="PS00728">
    <property type="entry name" value="AP_NUCLEASE_F1_3"/>
    <property type="match status" value="1"/>
</dbReference>
<feature type="binding site" evidence="11">
    <location>
        <position position="67"/>
    </location>
    <ligand>
        <name>Mg(2+)</name>
        <dbReference type="ChEBI" id="CHEBI:18420"/>
        <label>1</label>
    </ligand>
</feature>
<dbReference type="GO" id="GO:0006284">
    <property type="term" value="P:base-excision repair"/>
    <property type="evidence" value="ECO:0007669"/>
    <property type="project" value="TreeGrafter"/>
</dbReference>
<protein>
    <recommendedName>
        <fullName evidence="3">DNA-(apurinic or apyrimidinic site) endonuclease 2</fullName>
    </recommendedName>
</protein>
<feature type="binding site" evidence="11">
    <location>
        <position position="38"/>
    </location>
    <ligand>
        <name>Mg(2+)</name>
        <dbReference type="ChEBI" id="CHEBI:18420"/>
        <label>1</label>
    </ligand>
</feature>
<dbReference type="GO" id="GO:0008270">
    <property type="term" value="F:zinc ion binding"/>
    <property type="evidence" value="ECO:0007669"/>
    <property type="project" value="UniProtKB-KW"/>
</dbReference>